<keyword evidence="3" id="KW-0106">Calcium</keyword>
<keyword evidence="6" id="KW-0175">Coiled coil</keyword>
<dbReference type="GO" id="GO:0016020">
    <property type="term" value="C:membrane"/>
    <property type="evidence" value="ECO:0007669"/>
    <property type="project" value="UniProtKB-SubCell"/>
</dbReference>
<reference evidence="9" key="1">
    <citation type="submission" date="2021-02" db="EMBL/GenBank/DDBJ databases">
        <authorList>
            <person name="Dougan E. K."/>
            <person name="Rhodes N."/>
            <person name="Thang M."/>
            <person name="Chan C."/>
        </authorList>
    </citation>
    <scope>NUCLEOTIDE SEQUENCE</scope>
</reference>
<name>A0A812X5A1_SYMPI</name>
<dbReference type="InterPro" id="IPR011992">
    <property type="entry name" value="EF-hand-dom_pair"/>
</dbReference>
<feature type="domain" description="EF-hand" evidence="8">
    <location>
        <begin position="693"/>
        <end position="728"/>
    </location>
</feature>
<dbReference type="InterPro" id="IPR002048">
    <property type="entry name" value="EF_hand_dom"/>
</dbReference>
<evidence type="ECO:0000256" key="7">
    <source>
        <dbReference type="SAM" id="Phobius"/>
    </source>
</evidence>
<dbReference type="InterPro" id="IPR006214">
    <property type="entry name" value="Bax_inhibitor_1-related"/>
</dbReference>
<dbReference type="PROSITE" id="PS50222">
    <property type="entry name" value="EF_HAND_2"/>
    <property type="match status" value="1"/>
</dbReference>
<organism evidence="9 10">
    <name type="scientific">Symbiodinium pilosum</name>
    <name type="common">Dinoflagellate</name>
    <dbReference type="NCBI Taxonomy" id="2952"/>
    <lineage>
        <taxon>Eukaryota</taxon>
        <taxon>Sar</taxon>
        <taxon>Alveolata</taxon>
        <taxon>Dinophyceae</taxon>
        <taxon>Suessiales</taxon>
        <taxon>Symbiodiniaceae</taxon>
        <taxon>Symbiodinium</taxon>
    </lineage>
</organism>
<dbReference type="PROSITE" id="PS00018">
    <property type="entry name" value="EF_HAND_1"/>
    <property type="match status" value="1"/>
</dbReference>
<feature type="transmembrane region" description="Helical" evidence="7">
    <location>
        <begin position="40"/>
        <end position="59"/>
    </location>
</feature>
<keyword evidence="2 7" id="KW-0812">Transmembrane</keyword>
<evidence type="ECO:0000256" key="6">
    <source>
        <dbReference type="SAM" id="Coils"/>
    </source>
</evidence>
<dbReference type="Gene3D" id="1.10.238.10">
    <property type="entry name" value="EF-hand"/>
    <property type="match status" value="1"/>
</dbReference>
<dbReference type="PANTHER" id="PTHR23291">
    <property type="entry name" value="BAX INHIBITOR-RELATED"/>
    <property type="match status" value="1"/>
</dbReference>
<dbReference type="AlphaFoldDB" id="A0A812X5A1"/>
<keyword evidence="10" id="KW-1185">Reference proteome</keyword>
<feature type="transmembrane region" description="Helical" evidence="7">
    <location>
        <begin position="141"/>
        <end position="160"/>
    </location>
</feature>
<evidence type="ECO:0000256" key="5">
    <source>
        <dbReference type="ARBA" id="ARBA00023136"/>
    </source>
</evidence>
<evidence type="ECO:0000256" key="4">
    <source>
        <dbReference type="ARBA" id="ARBA00022989"/>
    </source>
</evidence>
<dbReference type="GO" id="GO:0005794">
    <property type="term" value="C:Golgi apparatus"/>
    <property type="evidence" value="ECO:0007669"/>
    <property type="project" value="TreeGrafter"/>
</dbReference>
<dbReference type="Gene3D" id="3.40.50.300">
    <property type="entry name" value="P-loop containing nucleotide triphosphate hydrolases"/>
    <property type="match status" value="1"/>
</dbReference>
<dbReference type="InterPro" id="IPR018247">
    <property type="entry name" value="EF_Hand_1_Ca_BS"/>
</dbReference>
<dbReference type="EMBL" id="CAJNIZ010044970">
    <property type="protein sequence ID" value="CAE7706459.1"/>
    <property type="molecule type" value="Genomic_DNA"/>
</dbReference>
<protein>
    <submittedName>
        <fullName evidence="9">Faim2 protein</fullName>
    </submittedName>
</protein>
<accession>A0A812X5A1</accession>
<proteinExistence type="predicted"/>
<keyword evidence="4 7" id="KW-1133">Transmembrane helix</keyword>
<dbReference type="Proteomes" id="UP000649617">
    <property type="component" value="Unassembled WGS sequence"/>
</dbReference>
<comment type="subcellular location">
    <subcellularLocation>
        <location evidence="1">Membrane</location>
        <topology evidence="1">Multi-pass membrane protein</topology>
    </subcellularLocation>
</comment>
<keyword evidence="5 7" id="KW-0472">Membrane</keyword>
<evidence type="ECO:0000313" key="9">
    <source>
        <dbReference type="EMBL" id="CAE7706459.1"/>
    </source>
</evidence>
<dbReference type="Pfam" id="PF01027">
    <property type="entry name" value="Bax1-I"/>
    <property type="match status" value="1"/>
</dbReference>
<dbReference type="PANTHER" id="PTHR23291:SF127">
    <property type="entry name" value="PROTEIN LIFEGUARD 1-LIKE"/>
    <property type="match status" value="1"/>
</dbReference>
<gene>
    <name evidence="9" type="primary">Faim2</name>
    <name evidence="9" type="ORF">SPIL2461_LOCUS19950</name>
</gene>
<dbReference type="OrthoDB" id="8954335at2759"/>
<sequence length="729" mass="80883">MCCPDTMRKTPTNYMLLMIFTIAESVMVGFICVQYTVQSVLVTLGITAALVLVLSLFAMQTTYDFTGFMPYLFALVSCLFLFGLVMSIFSLCGALSAQAFHVMNMIYAGLGAIVFSFYIIFDTQLIVAGKHNKFRFSIDDYCMAAINIYVDIIQLFLFLLQLLGDRAALSKAVSMMVFYAFVICCRLLMVVKNDCVHCEDVGVQDAPGEGEVQAIAQELAELPKARISPHVQATQEKTEPLSAAATAVTEVKARSSKPHLCGSLAEARRKLRASRARPKRIPSNGGCLGYFHQVRERQAPSNARAGEVEGWVEGYDAEDGSLIVLDTIGLGDTEIDQDKVVASIRDVALSALNGVDCLLYVMRNARITDDAIARLIYVTEYLWGDESLLNLYIVVTCASKYARSREDAEDWIQRQVEINWRFKHIYSIVGNNPSRFIFVDNPDPESQEPNLAERRANSREALFKLFCTHPREAVPPFTQEMMKQVQELTKKEREELKQKEEEVQRLETAVKAKAKGVNAKKPSVTGVVNVFGSCSLKPRLSASANLLQAKEDMKKAKLAMQVRLTQVKANKDFQDAAQQHADRATNKFLSDYKSADNANTDRGRAATRMLTSLSKKLSINNTASAAKANTGNPKSAPPAVPMEEQLRIILKKVKKANKETPAALFRNLGGWNGPGAISPLVFTNFLLTHAPDVTQTQIGALWWRADTNGDGQVDLQEFKDFFSKFVEVA</sequence>
<evidence type="ECO:0000256" key="1">
    <source>
        <dbReference type="ARBA" id="ARBA00004141"/>
    </source>
</evidence>
<dbReference type="SUPFAM" id="SSF47473">
    <property type="entry name" value="EF-hand"/>
    <property type="match status" value="1"/>
</dbReference>
<evidence type="ECO:0000259" key="8">
    <source>
        <dbReference type="PROSITE" id="PS50222"/>
    </source>
</evidence>
<dbReference type="SMART" id="SM00054">
    <property type="entry name" value="EFh"/>
    <property type="match status" value="1"/>
</dbReference>
<dbReference type="SUPFAM" id="SSF52540">
    <property type="entry name" value="P-loop containing nucleoside triphosphate hydrolases"/>
    <property type="match status" value="1"/>
</dbReference>
<evidence type="ECO:0000313" key="10">
    <source>
        <dbReference type="Proteomes" id="UP000649617"/>
    </source>
</evidence>
<evidence type="ECO:0000256" key="3">
    <source>
        <dbReference type="ARBA" id="ARBA00022837"/>
    </source>
</evidence>
<evidence type="ECO:0000256" key="2">
    <source>
        <dbReference type="ARBA" id="ARBA00022692"/>
    </source>
</evidence>
<dbReference type="GO" id="GO:0005783">
    <property type="term" value="C:endoplasmic reticulum"/>
    <property type="evidence" value="ECO:0007669"/>
    <property type="project" value="TreeGrafter"/>
</dbReference>
<feature type="transmembrane region" description="Helical" evidence="7">
    <location>
        <begin position="71"/>
        <end position="95"/>
    </location>
</feature>
<dbReference type="InterPro" id="IPR027417">
    <property type="entry name" value="P-loop_NTPase"/>
</dbReference>
<feature type="transmembrane region" description="Helical" evidence="7">
    <location>
        <begin position="14"/>
        <end position="33"/>
    </location>
</feature>
<feature type="transmembrane region" description="Helical" evidence="7">
    <location>
        <begin position="102"/>
        <end position="121"/>
    </location>
</feature>
<feature type="coiled-coil region" evidence="6">
    <location>
        <begin position="482"/>
        <end position="516"/>
    </location>
</feature>
<comment type="caution">
    <text evidence="9">The sequence shown here is derived from an EMBL/GenBank/DDBJ whole genome shotgun (WGS) entry which is preliminary data.</text>
</comment>
<feature type="transmembrane region" description="Helical" evidence="7">
    <location>
        <begin position="172"/>
        <end position="191"/>
    </location>
</feature>
<dbReference type="GO" id="GO:0005509">
    <property type="term" value="F:calcium ion binding"/>
    <property type="evidence" value="ECO:0007669"/>
    <property type="project" value="InterPro"/>
</dbReference>